<dbReference type="PANTHER" id="PTHR11136">
    <property type="entry name" value="FOLYLPOLYGLUTAMATE SYNTHASE-RELATED"/>
    <property type="match status" value="1"/>
</dbReference>
<evidence type="ECO:0000256" key="9">
    <source>
        <dbReference type="ARBA" id="ARBA00030592"/>
    </source>
</evidence>
<evidence type="ECO:0000256" key="10">
    <source>
        <dbReference type="ARBA" id="ARBA00047493"/>
    </source>
</evidence>
<dbReference type="InterPro" id="IPR013221">
    <property type="entry name" value="Mur_ligase_cen"/>
</dbReference>
<dbReference type="AlphaFoldDB" id="A0A5D0MGG9"/>
<sequence length="432" mass="50308">MTYQEAIDYLNSFINYEKKRTKKYNSELYNLEEFRNIAEKFDNPQNDIKTIHVAGSKGKGSTVEYISNILIENGFKVGTFTSPHLYDVKERIRINKEQINKSDFAKITRKISETIDRENIKKRYRTFFELITLMSFLYFKKNNVDYAVYEVGLGGRLDTTNIIKPEVSVITLIDLEHTNLLGNTLKKIAYEKAGIIKENIPVVISKQKRKDVANYFTKISQRRKALLFLYGRDFKVVKDRFILENGKQIGPIKLKMEGAHQLVNAVTALQATRVLNVDMDVNRSISALINTKIKGRIDIRRIRKRIVILDTGHTPESIKVLFEVLQKKYEKFTSRNVFSIISFSSGKKIKKMLEYESRFNTRMIFTENSSFRSATIKEMEKFISPFKSFKKLEKAFSFAMEKSRENDIILIHGSFYLMNDVNKVLGEYGEKL</sequence>
<evidence type="ECO:0000256" key="1">
    <source>
        <dbReference type="ARBA" id="ARBA00001946"/>
    </source>
</evidence>
<dbReference type="GO" id="GO:0046872">
    <property type="term" value="F:metal ion binding"/>
    <property type="evidence" value="ECO:0007669"/>
    <property type="project" value="UniProtKB-KW"/>
</dbReference>
<comment type="caution">
    <text evidence="14">The sequence shown here is derived from an EMBL/GenBank/DDBJ whole genome shotgun (WGS) entry which is preliminary data.</text>
</comment>
<dbReference type="FunFam" id="3.40.1190.10:FF:000011">
    <property type="entry name" value="Folylpolyglutamate synthase/dihydrofolate synthase"/>
    <property type="match status" value="1"/>
</dbReference>
<dbReference type="Proteomes" id="UP000324143">
    <property type="component" value="Unassembled WGS sequence"/>
</dbReference>
<dbReference type="PIRSF" id="PIRSF001563">
    <property type="entry name" value="Folylpolyglu_synth"/>
    <property type="match status" value="1"/>
</dbReference>
<feature type="domain" description="Mur ligase central" evidence="13">
    <location>
        <begin position="53"/>
        <end position="270"/>
    </location>
</feature>
<dbReference type="GO" id="GO:0005737">
    <property type="term" value="C:cytoplasm"/>
    <property type="evidence" value="ECO:0007669"/>
    <property type="project" value="TreeGrafter"/>
</dbReference>
<keyword evidence="15" id="KW-1185">Reference proteome</keyword>
<dbReference type="Pfam" id="PF02875">
    <property type="entry name" value="Mur_ligase_C"/>
    <property type="match status" value="1"/>
</dbReference>
<dbReference type="InterPro" id="IPR004101">
    <property type="entry name" value="Mur_ligase_C"/>
</dbReference>
<evidence type="ECO:0000313" key="15">
    <source>
        <dbReference type="Proteomes" id="UP000324143"/>
    </source>
</evidence>
<evidence type="ECO:0000259" key="13">
    <source>
        <dbReference type="Pfam" id="PF08245"/>
    </source>
</evidence>
<comment type="cofactor">
    <cofactor evidence="1">
        <name>Mg(2+)</name>
        <dbReference type="ChEBI" id="CHEBI:18420"/>
    </cofactor>
</comment>
<dbReference type="EMBL" id="VSIX01000004">
    <property type="protein sequence ID" value="TYB32136.1"/>
    <property type="molecule type" value="Genomic_DNA"/>
</dbReference>
<dbReference type="GO" id="GO:0005524">
    <property type="term" value="F:ATP binding"/>
    <property type="evidence" value="ECO:0007669"/>
    <property type="project" value="UniProtKB-KW"/>
</dbReference>
<gene>
    <name evidence="14" type="ORF">FXF47_00705</name>
</gene>
<feature type="domain" description="Mur ligase C-terminal" evidence="12">
    <location>
        <begin position="295"/>
        <end position="415"/>
    </location>
</feature>
<evidence type="ECO:0000256" key="5">
    <source>
        <dbReference type="ARBA" id="ARBA00022723"/>
    </source>
</evidence>
<dbReference type="EC" id="6.3.2.17" evidence="3"/>
<keyword evidence="5" id="KW-0479">Metal-binding</keyword>
<evidence type="ECO:0000256" key="8">
    <source>
        <dbReference type="ARBA" id="ARBA00022842"/>
    </source>
</evidence>
<evidence type="ECO:0000256" key="6">
    <source>
        <dbReference type="ARBA" id="ARBA00022741"/>
    </source>
</evidence>
<evidence type="ECO:0000256" key="3">
    <source>
        <dbReference type="ARBA" id="ARBA00013025"/>
    </source>
</evidence>
<dbReference type="InterPro" id="IPR018109">
    <property type="entry name" value="Folylpolyglutamate_synth_CS"/>
</dbReference>
<evidence type="ECO:0000313" key="14">
    <source>
        <dbReference type="EMBL" id="TYB32136.1"/>
    </source>
</evidence>
<dbReference type="PROSITE" id="PS01012">
    <property type="entry name" value="FOLYLPOLYGLU_SYNT_2"/>
    <property type="match status" value="1"/>
</dbReference>
<evidence type="ECO:0000259" key="12">
    <source>
        <dbReference type="Pfam" id="PF02875"/>
    </source>
</evidence>
<dbReference type="Pfam" id="PF08245">
    <property type="entry name" value="Mur_ligase_M"/>
    <property type="match status" value="1"/>
</dbReference>
<organism evidence="14 15">
    <name type="scientific">Candidatus Mcinerneyibacterium aminivorans</name>
    <dbReference type="NCBI Taxonomy" id="2703815"/>
    <lineage>
        <taxon>Bacteria</taxon>
        <taxon>Candidatus Macinerneyibacteriota</taxon>
        <taxon>Candidatus Mcinerneyibacteria</taxon>
        <taxon>Candidatus Mcinerneyibacteriales</taxon>
        <taxon>Candidatus Mcinerneyibacteriaceae</taxon>
        <taxon>Candidatus Mcinerneyibacterium</taxon>
    </lineage>
</organism>
<reference evidence="14" key="1">
    <citation type="submission" date="2019-08" db="EMBL/GenBank/DDBJ databases">
        <title>Genomic characterization of a novel candidate phylum (ARYD3) from a high temperature, high salinity tertiary oil reservoir in north central Oklahoma, USA.</title>
        <authorList>
            <person name="Youssef N.H."/>
            <person name="Yadav A."/>
            <person name="Elshahed M.S."/>
        </authorList>
    </citation>
    <scope>NUCLEOTIDE SEQUENCE [LARGE SCALE GENOMIC DNA]</scope>
    <source>
        <strain evidence="14">ARYD3</strain>
    </source>
</reference>
<dbReference type="PANTHER" id="PTHR11136:SF0">
    <property type="entry name" value="DIHYDROFOLATE SYNTHETASE-RELATED"/>
    <property type="match status" value="1"/>
</dbReference>
<dbReference type="SUPFAM" id="SSF53244">
    <property type="entry name" value="MurD-like peptide ligases, peptide-binding domain"/>
    <property type="match status" value="1"/>
</dbReference>
<dbReference type="GO" id="GO:0004326">
    <property type="term" value="F:tetrahydrofolylpolyglutamate synthase activity"/>
    <property type="evidence" value="ECO:0007669"/>
    <property type="project" value="UniProtKB-EC"/>
</dbReference>
<dbReference type="GO" id="GO:0008841">
    <property type="term" value="F:dihydrofolate synthase activity"/>
    <property type="evidence" value="ECO:0007669"/>
    <property type="project" value="TreeGrafter"/>
</dbReference>
<dbReference type="InterPro" id="IPR001645">
    <property type="entry name" value="Folylpolyglutamate_synth"/>
</dbReference>
<keyword evidence="4 11" id="KW-0436">Ligase</keyword>
<evidence type="ECO:0000256" key="7">
    <source>
        <dbReference type="ARBA" id="ARBA00022840"/>
    </source>
</evidence>
<dbReference type="NCBIfam" id="TIGR01499">
    <property type="entry name" value="folC"/>
    <property type="match status" value="1"/>
</dbReference>
<comment type="catalytic activity">
    <reaction evidence="10">
        <text>(6S)-5,6,7,8-tetrahydrofolyl-(gamma-L-Glu)(n) + L-glutamate + ATP = (6S)-5,6,7,8-tetrahydrofolyl-(gamma-L-Glu)(n+1) + ADP + phosphate + H(+)</text>
        <dbReference type="Rhea" id="RHEA:10580"/>
        <dbReference type="Rhea" id="RHEA-COMP:14738"/>
        <dbReference type="Rhea" id="RHEA-COMP:14740"/>
        <dbReference type="ChEBI" id="CHEBI:15378"/>
        <dbReference type="ChEBI" id="CHEBI:29985"/>
        <dbReference type="ChEBI" id="CHEBI:30616"/>
        <dbReference type="ChEBI" id="CHEBI:43474"/>
        <dbReference type="ChEBI" id="CHEBI:141005"/>
        <dbReference type="ChEBI" id="CHEBI:456216"/>
        <dbReference type="EC" id="6.3.2.17"/>
    </reaction>
</comment>
<keyword evidence="6 11" id="KW-0547">Nucleotide-binding</keyword>
<comment type="similarity">
    <text evidence="2 11">Belongs to the folylpolyglutamate synthase family.</text>
</comment>
<evidence type="ECO:0000256" key="11">
    <source>
        <dbReference type="PIRNR" id="PIRNR001563"/>
    </source>
</evidence>
<proteinExistence type="inferred from homology"/>
<dbReference type="SUPFAM" id="SSF53623">
    <property type="entry name" value="MurD-like peptide ligases, catalytic domain"/>
    <property type="match status" value="1"/>
</dbReference>
<evidence type="ECO:0000256" key="2">
    <source>
        <dbReference type="ARBA" id="ARBA00008276"/>
    </source>
</evidence>
<dbReference type="InterPro" id="IPR036565">
    <property type="entry name" value="Mur-like_cat_sf"/>
</dbReference>
<accession>A0A5D0MGG9</accession>
<evidence type="ECO:0000256" key="4">
    <source>
        <dbReference type="ARBA" id="ARBA00022598"/>
    </source>
</evidence>
<keyword evidence="7 11" id="KW-0067">ATP-binding</keyword>
<dbReference type="Gene3D" id="3.40.1190.10">
    <property type="entry name" value="Mur-like, catalytic domain"/>
    <property type="match status" value="1"/>
</dbReference>
<dbReference type="InterPro" id="IPR036615">
    <property type="entry name" value="Mur_ligase_C_dom_sf"/>
</dbReference>
<name>A0A5D0MGG9_9BACT</name>
<keyword evidence="8" id="KW-0460">Magnesium</keyword>
<protein>
    <recommendedName>
        <fullName evidence="3">tetrahydrofolate synthase</fullName>
        <ecNumber evidence="3">6.3.2.17</ecNumber>
    </recommendedName>
    <alternativeName>
        <fullName evidence="9">Tetrahydrofolylpolyglutamate synthase</fullName>
    </alternativeName>
</protein>
<dbReference type="Gene3D" id="3.90.190.20">
    <property type="entry name" value="Mur ligase, C-terminal domain"/>
    <property type="match status" value="1"/>
</dbReference>